<organism evidence="3 4">
    <name type="scientific">Tulasnella calospora MUT 4182</name>
    <dbReference type="NCBI Taxonomy" id="1051891"/>
    <lineage>
        <taxon>Eukaryota</taxon>
        <taxon>Fungi</taxon>
        <taxon>Dikarya</taxon>
        <taxon>Basidiomycota</taxon>
        <taxon>Agaricomycotina</taxon>
        <taxon>Agaricomycetes</taxon>
        <taxon>Cantharellales</taxon>
        <taxon>Tulasnellaceae</taxon>
        <taxon>Tulasnella</taxon>
    </lineage>
</organism>
<dbReference type="InterPro" id="IPR011009">
    <property type="entry name" value="Kinase-like_dom_sf"/>
</dbReference>
<name>A0A0C3QRV7_9AGAM</name>
<dbReference type="InterPro" id="IPR000719">
    <property type="entry name" value="Prot_kinase_dom"/>
</dbReference>
<dbReference type="GO" id="GO:0005737">
    <property type="term" value="C:cytoplasm"/>
    <property type="evidence" value="ECO:0007669"/>
    <property type="project" value="TreeGrafter"/>
</dbReference>
<dbReference type="GO" id="GO:0007165">
    <property type="term" value="P:signal transduction"/>
    <property type="evidence" value="ECO:0007669"/>
    <property type="project" value="TreeGrafter"/>
</dbReference>
<dbReference type="Gene3D" id="1.10.510.10">
    <property type="entry name" value="Transferase(Phosphotransferase) domain 1"/>
    <property type="match status" value="2"/>
</dbReference>
<feature type="domain" description="Protein kinase" evidence="2">
    <location>
        <begin position="58"/>
        <end position="328"/>
    </location>
</feature>
<accession>A0A0C3QRV7</accession>
<dbReference type="EMBL" id="KN822970">
    <property type="protein sequence ID" value="KIO30604.1"/>
    <property type="molecule type" value="Genomic_DNA"/>
</dbReference>
<dbReference type="InterPro" id="IPR050167">
    <property type="entry name" value="Ser_Thr_protein_kinase"/>
</dbReference>
<dbReference type="Pfam" id="PF07714">
    <property type="entry name" value="PK_Tyr_Ser-Thr"/>
    <property type="match status" value="2"/>
</dbReference>
<proteinExistence type="predicted"/>
<evidence type="ECO:0000256" key="1">
    <source>
        <dbReference type="SAM" id="MobiDB-lite"/>
    </source>
</evidence>
<reference evidence="4" key="2">
    <citation type="submission" date="2015-01" db="EMBL/GenBank/DDBJ databases">
        <title>Evolutionary Origins and Diversification of the Mycorrhizal Mutualists.</title>
        <authorList>
            <consortium name="DOE Joint Genome Institute"/>
            <consortium name="Mycorrhizal Genomics Consortium"/>
            <person name="Kohler A."/>
            <person name="Kuo A."/>
            <person name="Nagy L.G."/>
            <person name="Floudas D."/>
            <person name="Copeland A."/>
            <person name="Barry K.W."/>
            <person name="Cichocki N."/>
            <person name="Veneault-Fourrey C."/>
            <person name="LaButti K."/>
            <person name="Lindquist E.A."/>
            <person name="Lipzen A."/>
            <person name="Lundell T."/>
            <person name="Morin E."/>
            <person name="Murat C."/>
            <person name="Riley R."/>
            <person name="Ohm R."/>
            <person name="Sun H."/>
            <person name="Tunlid A."/>
            <person name="Henrissat B."/>
            <person name="Grigoriev I.V."/>
            <person name="Hibbett D.S."/>
            <person name="Martin F."/>
        </authorList>
    </citation>
    <scope>NUCLEOTIDE SEQUENCE [LARGE SCALE GENOMIC DNA]</scope>
    <source>
        <strain evidence="4">MUT 4182</strain>
    </source>
</reference>
<evidence type="ECO:0000259" key="2">
    <source>
        <dbReference type="PROSITE" id="PS50011"/>
    </source>
</evidence>
<dbReference type="PANTHER" id="PTHR23257">
    <property type="entry name" value="SERINE-THREONINE PROTEIN KINASE"/>
    <property type="match status" value="1"/>
</dbReference>
<gene>
    <name evidence="3" type="ORF">M407DRAFT_20325</name>
</gene>
<dbReference type="OrthoDB" id="346907at2759"/>
<dbReference type="STRING" id="1051891.A0A0C3QRV7"/>
<dbReference type="Proteomes" id="UP000054248">
    <property type="component" value="Unassembled WGS sequence"/>
</dbReference>
<keyword evidence="4" id="KW-1185">Reference proteome</keyword>
<dbReference type="PROSITE" id="PS50011">
    <property type="entry name" value="PROTEIN_KINASE_DOM"/>
    <property type="match status" value="1"/>
</dbReference>
<reference evidence="3 4" key="1">
    <citation type="submission" date="2014-04" db="EMBL/GenBank/DDBJ databases">
        <authorList>
            <consortium name="DOE Joint Genome Institute"/>
            <person name="Kuo A."/>
            <person name="Girlanda M."/>
            <person name="Perotto S."/>
            <person name="Kohler A."/>
            <person name="Nagy L.G."/>
            <person name="Floudas D."/>
            <person name="Copeland A."/>
            <person name="Barry K.W."/>
            <person name="Cichocki N."/>
            <person name="Veneault-Fourrey C."/>
            <person name="LaButti K."/>
            <person name="Lindquist E.A."/>
            <person name="Lipzen A."/>
            <person name="Lundell T."/>
            <person name="Morin E."/>
            <person name="Murat C."/>
            <person name="Sun H."/>
            <person name="Tunlid A."/>
            <person name="Henrissat B."/>
            <person name="Grigoriev I.V."/>
            <person name="Hibbett D.S."/>
            <person name="Martin F."/>
            <person name="Nordberg H.P."/>
            <person name="Cantor M.N."/>
            <person name="Hua S.X."/>
        </authorList>
    </citation>
    <scope>NUCLEOTIDE SEQUENCE [LARGE SCALE GENOMIC DNA]</scope>
    <source>
        <strain evidence="3 4">MUT 4182</strain>
    </source>
</reference>
<sequence>MLETTRGPTAGLGKRKLSPEAAAGHGGFSQEPKRLKLSLRAIVEALSEWRMSADSLMFFDDNAQKKGGSADVTRAGAVICRPVEPGNRSMTAVHSVAVKKFRLADDINRRTQAACFANELSLLSELHHENIVRLIGFVENVEEKIAWILLHWEGNGNVREFILSQDWVIPERLSLIHDVTCGLEYIHSRDPPICHGDLKSSYDEPSSRAGVTLVTIVECGTFITLTGPVWTLRWAAPELLKEGPSSLASDMWAFAWICWEIMTGKLPFDDLDTVAHIVLRVTRGKLPLVASHKEISQVRALCVMMTRCWEMEPGARPAAAEFEGIIFMMVGSTD</sequence>
<dbReference type="AlphaFoldDB" id="A0A0C3QRV7"/>
<dbReference type="GO" id="GO:0004672">
    <property type="term" value="F:protein kinase activity"/>
    <property type="evidence" value="ECO:0007669"/>
    <property type="project" value="InterPro"/>
</dbReference>
<dbReference type="GO" id="GO:0005524">
    <property type="term" value="F:ATP binding"/>
    <property type="evidence" value="ECO:0007669"/>
    <property type="project" value="InterPro"/>
</dbReference>
<evidence type="ECO:0000313" key="3">
    <source>
        <dbReference type="EMBL" id="KIO30604.1"/>
    </source>
</evidence>
<protein>
    <recommendedName>
        <fullName evidence="2">Protein kinase domain-containing protein</fullName>
    </recommendedName>
</protein>
<dbReference type="HOGENOM" id="CLU_000288_7_18_1"/>
<dbReference type="InterPro" id="IPR001245">
    <property type="entry name" value="Ser-Thr/Tyr_kinase_cat_dom"/>
</dbReference>
<evidence type="ECO:0000313" key="4">
    <source>
        <dbReference type="Proteomes" id="UP000054248"/>
    </source>
</evidence>
<dbReference type="SUPFAM" id="SSF56112">
    <property type="entry name" value="Protein kinase-like (PK-like)"/>
    <property type="match status" value="1"/>
</dbReference>
<feature type="region of interest" description="Disordered" evidence="1">
    <location>
        <begin position="1"/>
        <end position="29"/>
    </location>
</feature>